<keyword evidence="8" id="KW-1185">Reference proteome</keyword>
<gene>
    <name evidence="7" type="ORF">BEI63_10370</name>
</gene>
<evidence type="ECO:0000256" key="4">
    <source>
        <dbReference type="ARBA" id="ARBA00022989"/>
    </source>
</evidence>
<comment type="caution">
    <text evidence="7">The sequence shown here is derived from an EMBL/GenBank/DDBJ whole genome shotgun (WGS) entry which is preliminary data.</text>
</comment>
<evidence type="ECO:0000256" key="5">
    <source>
        <dbReference type="ARBA" id="ARBA00023136"/>
    </source>
</evidence>
<evidence type="ECO:0000256" key="6">
    <source>
        <dbReference type="SAM" id="Phobius"/>
    </source>
</evidence>
<dbReference type="EMBL" id="MEHD01000021">
    <property type="protein sequence ID" value="ODR57512.1"/>
    <property type="molecule type" value="Genomic_DNA"/>
</dbReference>
<keyword evidence="4 6" id="KW-1133">Transmembrane helix</keyword>
<feature type="transmembrane region" description="Helical" evidence="6">
    <location>
        <begin position="441"/>
        <end position="461"/>
    </location>
</feature>
<feature type="transmembrane region" description="Helical" evidence="6">
    <location>
        <begin position="126"/>
        <end position="145"/>
    </location>
</feature>
<feature type="transmembrane region" description="Helical" evidence="6">
    <location>
        <begin position="53"/>
        <end position="73"/>
    </location>
</feature>
<feature type="transmembrane region" description="Helical" evidence="6">
    <location>
        <begin position="94"/>
        <end position="114"/>
    </location>
</feature>
<dbReference type="RefSeq" id="WP_044967204.1">
    <property type="nucleotide sequence ID" value="NZ_JAQCZP010000010.1"/>
</dbReference>
<evidence type="ECO:0000313" key="8">
    <source>
        <dbReference type="Proteomes" id="UP000094869"/>
    </source>
</evidence>
<keyword evidence="2" id="KW-1003">Cell membrane</keyword>
<keyword evidence="3 6" id="KW-0812">Transmembrane</keyword>
<evidence type="ECO:0000256" key="1">
    <source>
        <dbReference type="ARBA" id="ARBA00004651"/>
    </source>
</evidence>
<protein>
    <submittedName>
        <fullName evidence="7">Polysaccharide biosynthesis protein</fullName>
    </submittedName>
</protein>
<proteinExistence type="predicted"/>
<feature type="transmembrane region" description="Helical" evidence="6">
    <location>
        <begin position="406"/>
        <end position="429"/>
    </location>
</feature>
<comment type="subcellular location">
    <subcellularLocation>
        <location evidence="1">Cell membrane</location>
        <topology evidence="1">Multi-pass membrane protein</topology>
    </subcellularLocation>
</comment>
<dbReference type="PANTHER" id="PTHR30250:SF26">
    <property type="entry name" value="PSMA PROTEIN"/>
    <property type="match status" value="1"/>
</dbReference>
<dbReference type="InterPro" id="IPR050833">
    <property type="entry name" value="Poly_Biosynth_Transport"/>
</dbReference>
<keyword evidence="5 6" id="KW-0472">Membrane</keyword>
<reference evidence="7 8" key="1">
    <citation type="submission" date="2016-08" db="EMBL/GenBank/DDBJ databases">
        <title>Characterization of Isolates of Eisenbergiella tayi Derived from Blood Cultures, Using Whole Genome Sequencing.</title>
        <authorList>
            <person name="Bernier A.-M."/>
            <person name="Burdz T."/>
            <person name="Wiebe D."/>
            <person name="Bernard K."/>
        </authorList>
    </citation>
    <scope>NUCLEOTIDE SEQUENCE [LARGE SCALE GENOMIC DNA]</scope>
    <source>
        <strain evidence="7 8">NML120146</strain>
    </source>
</reference>
<evidence type="ECO:0000256" key="2">
    <source>
        <dbReference type="ARBA" id="ARBA00022475"/>
    </source>
</evidence>
<dbReference type="PANTHER" id="PTHR30250">
    <property type="entry name" value="PST FAMILY PREDICTED COLANIC ACID TRANSPORTER"/>
    <property type="match status" value="1"/>
</dbReference>
<sequence length="515" mass="57864">MGRVKYAARNIMFGYVSNIITLLLNAVLRYVFIIRLDETLLGINSTYTNILSVLSLAELGVGTAINFSLYAPVAKGDREKVKAYMQFYKKAYRTIAFIVAGIGLVLVPFLKYIIKDPVGIDSTQDLIIFYLIFLFNTVSSYFVAYKYSLPNAEQKNYIQSNVITITKIVTTLVQTIVILTTSSFYGYLISASVIELAQKIFANIYLNYKYPYIKEKNVEKLTKEETSDIKRKTGALVCHKVGDVARLQTDAIIISGLINVAMSGIVDNYNLVISSVSNFVNIIFNSVISSFGNLIATESREKQYSMFCIYRFFAAWIYGFSAVGFYILLTPLIQLWLHDEKWILPGAVVAAILIDYYFKGERVVLSNYKTAAGVFEQDKYLPLVQGAVNLIISVVLAIKIGLIGVYIGTVVSGLLANIIRPVIIYRVCFEKKATGYFYDTIRYAAVIILAAECCILCGNAFMKEVTIASFVVMIVIITVVFNGIFILFLGKTVEFRYLFAIFRDKAYAVINRLHH</sequence>
<feature type="transmembrane region" description="Helical" evidence="6">
    <location>
        <begin position="467"/>
        <end position="489"/>
    </location>
</feature>
<feature type="transmembrane region" description="Helical" evidence="6">
    <location>
        <begin position="12"/>
        <end position="33"/>
    </location>
</feature>
<dbReference type="Proteomes" id="UP000094869">
    <property type="component" value="Unassembled WGS sequence"/>
</dbReference>
<feature type="transmembrane region" description="Helical" evidence="6">
    <location>
        <begin position="278"/>
        <end position="296"/>
    </location>
</feature>
<accession>A0ABX3AHJ3</accession>
<evidence type="ECO:0000313" key="7">
    <source>
        <dbReference type="EMBL" id="ODR57512.1"/>
    </source>
</evidence>
<evidence type="ECO:0000256" key="3">
    <source>
        <dbReference type="ARBA" id="ARBA00022692"/>
    </source>
</evidence>
<organism evidence="7 8">
    <name type="scientific">Eisenbergiella tayi</name>
    <dbReference type="NCBI Taxonomy" id="1432052"/>
    <lineage>
        <taxon>Bacteria</taxon>
        <taxon>Bacillati</taxon>
        <taxon>Bacillota</taxon>
        <taxon>Clostridia</taxon>
        <taxon>Lachnospirales</taxon>
        <taxon>Lachnospiraceae</taxon>
        <taxon>Eisenbergiella</taxon>
    </lineage>
</organism>
<name>A0ABX3AHJ3_9FIRM</name>
<feature type="transmembrane region" description="Helical" evidence="6">
    <location>
        <begin position="308"/>
        <end position="336"/>
    </location>
</feature>